<evidence type="ECO:0000256" key="1">
    <source>
        <dbReference type="SAM" id="Phobius"/>
    </source>
</evidence>
<feature type="transmembrane region" description="Helical" evidence="1">
    <location>
        <begin position="198"/>
        <end position="216"/>
    </location>
</feature>
<dbReference type="InterPro" id="IPR027783">
    <property type="entry name" value="Bacterial_PH-related"/>
</dbReference>
<keyword evidence="1" id="KW-1133">Transmembrane helix</keyword>
<feature type="transmembrane region" description="Helical" evidence="1">
    <location>
        <begin position="40"/>
        <end position="62"/>
    </location>
</feature>
<dbReference type="Proteomes" id="UP000236642">
    <property type="component" value="Unassembled WGS sequence"/>
</dbReference>
<evidence type="ECO:0000259" key="2">
    <source>
        <dbReference type="Pfam" id="PF10882"/>
    </source>
</evidence>
<accession>A0A2H5Y5G8</accession>
<evidence type="ECO:0000313" key="4">
    <source>
        <dbReference type="Proteomes" id="UP000236642"/>
    </source>
</evidence>
<dbReference type="Pfam" id="PF10882">
    <property type="entry name" value="bPH_5"/>
    <property type="match status" value="1"/>
</dbReference>
<keyword evidence="1" id="KW-0472">Membrane</keyword>
<keyword evidence="1" id="KW-0812">Transmembrane</keyword>
<sequence length="295" mass="32901">MTERPDRRRGLGIGYTLLGVFSLIAITGGIFTAIRPPSPWSALASTAAILALIGTLGTGYTLRGLQSARYYLDRNGLTITWWPAVHVIPIHAIRELRPGPTSRKAIRRWRGVRWPGLYAGHAWAVEENRPVLFFATEDLPKQLWVITEAAIYAISPVHPQRFLEAFAERAAMGPTQRLQQTTIFPGWRQRALWGDRGAWALMLLGGITLWGMWLWFCGQFPRMPAWVQLGGSAETLFSPAAHLTRLPLLGALTWMVNAALGSLLHERERPAAYGLWVVGLLVQILLLGALLQIMR</sequence>
<feature type="transmembrane region" description="Helical" evidence="1">
    <location>
        <begin position="12"/>
        <end position="34"/>
    </location>
</feature>
<organism evidence="3 4">
    <name type="scientific">Candidatus Thermoflexus japonica</name>
    <dbReference type="NCBI Taxonomy" id="2035417"/>
    <lineage>
        <taxon>Bacteria</taxon>
        <taxon>Bacillati</taxon>
        <taxon>Chloroflexota</taxon>
        <taxon>Thermoflexia</taxon>
        <taxon>Thermoflexales</taxon>
        <taxon>Thermoflexaceae</taxon>
        <taxon>Thermoflexus</taxon>
    </lineage>
</organism>
<reference evidence="4" key="1">
    <citation type="submission" date="2017-09" db="EMBL/GenBank/DDBJ databases">
        <title>Metaegenomics of thermophilic ammonia-oxidizing enrichment culture.</title>
        <authorList>
            <person name="Kato S."/>
            <person name="Suzuki K."/>
        </authorList>
    </citation>
    <scope>NUCLEOTIDE SEQUENCE [LARGE SCALE GENOMIC DNA]</scope>
</reference>
<feature type="transmembrane region" description="Helical" evidence="1">
    <location>
        <begin position="246"/>
        <end position="264"/>
    </location>
</feature>
<comment type="caution">
    <text evidence="3">The sequence shown here is derived from an EMBL/GenBank/DDBJ whole genome shotgun (WGS) entry which is preliminary data.</text>
</comment>
<dbReference type="EMBL" id="BEHY01000015">
    <property type="protein sequence ID" value="GBD08689.1"/>
    <property type="molecule type" value="Genomic_DNA"/>
</dbReference>
<feature type="transmembrane region" description="Helical" evidence="1">
    <location>
        <begin position="271"/>
        <end position="294"/>
    </location>
</feature>
<proteinExistence type="predicted"/>
<feature type="domain" description="Bacterial Pleckstrin homology" evidence="2">
    <location>
        <begin position="69"/>
        <end position="169"/>
    </location>
</feature>
<evidence type="ECO:0000313" key="3">
    <source>
        <dbReference type="EMBL" id="GBD08689.1"/>
    </source>
</evidence>
<name>A0A2H5Y5G8_9CHLR</name>
<dbReference type="AlphaFoldDB" id="A0A2H5Y5G8"/>
<protein>
    <recommendedName>
        <fullName evidence="2">Bacterial Pleckstrin homology domain-containing protein</fullName>
    </recommendedName>
</protein>
<gene>
    <name evidence="3" type="ORF">HRbin22_00930</name>
</gene>